<keyword evidence="4" id="KW-0175">Coiled coil</keyword>
<dbReference type="GO" id="GO:0042030">
    <property type="term" value="F:ATPase inhibitor activity"/>
    <property type="evidence" value="ECO:0007669"/>
    <property type="project" value="InterPro"/>
</dbReference>
<keyword evidence="7" id="KW-1185">Reference proteome</keyword>
<evidence type="ECO:0000256" key="2">
    <source>
        <dbReference type="ARBA" id="ARBA00010901"/>
    </source>
</evidence>
<comment type="similarity">
    <text evidence="2">Belongs to the ATPase inhibitor family.</text>
</comment>
<organism evidence="6 7">
    <name type="scientific">Rhamnusium bicolor</name>
    <dbReference type="NCBI Taxonomy" id="1586634"/>
    <lineage>
        <taxon>Eukaryota</taxon>
        <taxon>Metazoa</taxon>
        <taxon>Ecdysozoa</taxon>
        <taxon>Arthropoda</taxon>
        <taxon>Hexapoda</taxon>
        <taxon>Insecta</taxon>
        <taxon>Pterygota</taxon>
        <taxon>Neoptera</taxon>
        <taxon>Endopterygota</taxon>
        <taxon>Coleoptera</taxon>
        <taxon>Polyphaga</taxon>
        <taxon>Cucujiformia</taxon>
        <taxon>Chrysomeloidea</taxon>
        <taxon>Cerambycidae</taxon>
        <taxon>Lepturinae</taxon>
        <taxon>Rhagiini</taxon>
        <taxon>Rhamnusium</taxon>
    </lineage>
</organism>
<comment type="subcellular location">
    <subcellularLocation>
        <location evidence="1">Mitochondrion</location>
    </subcellularLocation>
</comment>
<dbReference type="PANTHER" id="PTHR48417:SF1">
    <property type="entry name" value="ATP SYNTHASE F1 SUBUNIT EPSILON"/>
    <property type="match status" value="1"/>
</dbReference>
<dbReference type="Gene3D" id="1.20.5.500">
    <property type="entry name" value="Single helix bin"/>
    <property type="match status" value="1"/>
</dbReference>
<evidence type="ECO:0000313" key="7">
    <source>
        <dbReference type="Proteomes" id="UP001162156"/>
    </source>
</evidence>
<gene>
    <name evidence="6" type="ORF">NQ314_019055</name>
</gene>
<reference evidence="6" key="1">
    <citation type="journal article" date="2023" name="Insect Mol. Biol.">
        <title>Genome sequencing provides insights into the evolution of gene families encoding plant cell wall-degrading enzymes in longhorned beetles.</title>
        <authorList>
            <person name="Shin N.R."/>
            <person name="Okamura Y."/>
            <person name="Kirsch R."/>
            <person name="Pauchet Y."/>
        </authorList>
    </citation>
    <scope>NUCLEOTIDE SEQUENCE</scope>
    <source>
        <strain evidence="6">RBIC_L_NR</strain>
    </source>
</reference>
<dbReference type="EMBL" id="JANEYF010005385">
    <property type="protein sequence ID" value="KAJ8928390.1"/>
    <property type="molecule type" value="Genomic_DNA"/>
</dbReference>
<name>A0AAV8WNM9_9CUCU</name>
<dbReference type="SUPFAM" id="SSF64602">
    <property type="entry name" value="F1 ATPase inhibitor, IF1, C-terminal domain"/>
    <property type="match status" value="1"/>
</dbReference>
<keyword evidence="3" id="KW-0809">Transit peptide</keyword>
<keyword evidence="5" id="KW-0496">Mitochondrion</keyword>
<dbReference type="Pfam" id="PF04568">
    <property type="entry name" value="IATP"/>
    <property type="match status" value="1"/>
</dbReference>
<evidence type="ECO:0000256" key="5">
    <source>
        <dbReference type="ARBA" id="ARBA00023128"/>
    </source>
</evidence>
<proteinExistence type="inferred from homology"/>
<dbReference type="InterPro" id="IPR007648">
    <property type="entry name" value="ATPase_inhibitor_mt"/>
</dbReference>
<comment type="caution">
    <text evidence="6">The sequence shown here is derived from an EMBL/GenBank/DDBJ whole genome shotgun (WGS) entry which is preliminary data.</text>
</comment>
<dbReference type="Proteomes" id="UP001162156">
    <property type="component" value="Unassembled WGS sequence"/>
</dbReference>
<dbReference type="AlphaFoldDB" id="A0AAV8WNM9"/>
<evidence type="ECO:0000256" key="3">
    <source>
        <dbReference type="ARBA" id="ARBA00022946"/>
    </source>
</evidence>
<evidence type="ECO:0000256" key="1">
    <source>
        <dbReference type="ARBA" id="ARBA00004173"/>
    </source>
</evidence>
<accession>A0AAV8WNM9</accession>
<evidence type="ECO:0000313" key="6">
    <source>
        <dbReference type="EMBL" id="KAJ8928390.1"/>
    </source>
</evidence>
<dbReference type="GO" id="GO:0005739">
    <property type="term" value="C:mitochondrion"/>
    <property type="evidence" value="ECO:0007669"/>
    <property type="project" value="UniProtKB-SubCell"/>
</dbReference>
<protein>
    <submittedName>
        <fullName evidence="6">Uncharacterized protein</fullName>
    </submittedName>
</protein>
<dbReference type="PANTHER" id="PTHR48417">
    <property type="entry name" value="ATP SYNTHASE F1 SUBUNIT EPSILON"/>
    <property type="match status" value="1"/>
</dbReference>
<evidence type="ECO:0000256" key="4">
    <source>
        <dbReference type="ARBA" id="ARBA00023054"/>
    </source>
</evidence>
<sequence length="112" mass="12767">MRRCRPLLVTILNNNYKRENSSGAEALGEFGSGAGNGGGKRIVRQAGGALGKYGAVREEEYFYKKQREHVLALKKQLEKQNCDYGQEVRKLQDVIDKNKKRIALLEKCFYKK</sequence>